<dbReference type="Gene3D" id="2.60.120.200">
    <property type="match status" value="2"/>
</dbReference>
<feature type="transmembrane region" description="Helical" evidence="7">
    <location>
        <begin position="2220"/>
        <end position="2243"/>
    </location>
</feature>
<keyword evidence="2" id="KW-0677">Repeat</keyword>
<keyword evidence="11" id="KW-1185">Reference proteome</keyword>
<dbReference type="PANTHER" id="PTHR45739">
    <property type="entry name" value="MATRIX PROTEIN, PUTATIVE-RELATED"/>
    <property type="match status" value="1"/>
</dbReference>
<dbReference type="GO" id="GO:0009653">
    <property type="term" value="P:anatomical structure morphogenesis"/>
    <property type="evidence" value="ECO:0007669"/>
    <property type="project" value="TreeGrafter"/>
</dbReference>
<feature type="compositionally biased region" description="Basic residues" evidence="6">
    <location>
        <begin position="2104"/>
        <end position="2118"/>
    </location>
</feature>
<feature type="domain" description="Laminin G" evidence="9">
    <location>
        <begin position="21"/>
        <end position="192"/>
    </location>
</feature>
<evidence type="ECO:0000313" key="10">
    <source>
        <dbReference type="EMBL" id="RVE65634.1"/>
    </source>
</evidence>
<feature type="chain" id="PRO_5018619502" description="Laminin G domain-containing protein" evidence="8">
    <location>
        <begin position="22"/>
        <end position="2371"/>
    </location>
</feature>
<organism evidence="10 11">
    <name type="scientific">Oryzias javanicus</name>
    <name type="common">Javanese ricefish</name>
    <name type="synonym">Aplocheilus javanicus</name>
    <dbReference type="NCBI Taxonomy" id="123683"/>
    <lineage>
        <taxon>Eukaryota</taxon>
        <taxon>Metazoa</taxon>
        <taxon>Chordata</taxon>
        <taxon>Craniata</taxon>
        <taxon>Vertebrata</taxon>
        <taxon>Euteleostomi</taxon>
        <taxon>Actinopterygii</taxon>
        <taxon>Neopterygii</taxon>
        <taxon>Teleostei</taxon>
        <taxon>Neoteleostei</taxon>
        <taxon>Acanthomorphata</taxon>
        <taxon>Ovalentaria</taxon>
        <taxon>Atherinomorphae</taxon>
        <taxon>Beloniformes</taxon>
        <taxon>Adrianichthyidae</taxon>
        <taxon>Oryziinae</taxon>
        <taxon>Oryzias</taxon>
    </lineage>
</organism>
<evidence type="ECO:0000256" key="1">
    <source>
        <dbReference type="ARBA" id="ARBA00022729"/>
    </source>
</evidence>
<keyword evidence="7" id="KW-1133">Transmembrane helix</keyword>
<dbReference type="OrthoDB" id="9026019at2759"/>
<evidence type="ECO:0000256" key="3">
    <source>
        <dbReference type="ARBA" id="ARBA00023180"/>
    </source>
</evidence>
<reference evidence="10 11" key="1">
    <citation type="submission" date="2018-11" db="EMBL/GenBank/DDBJ databases">
        <authorList>
            <person name="Lopez-Roques C."/>
            <person name="Donnadieu C."/>
            <person name="Bouchez O."/>
            <person name="Klopp C."/>
            <person name="Cabau C."/>
            <person name="Zahm M."/>
        </authorList>
    </citation>
    <scope>NUCLEOTIDE SEQUENCE [LARGE SCALE GENOMIC DNA]</scope>
    <source>
        <strain evidence="10">RS831</strain>
        <tissue evidence="10">Whole body</tissue>
    </source>
</reference>
<feature type="repeat" description="CSPG" evidence="5">
    <location>
        <begin position="897"/>
        <end position="989"/>
    </location>
</feature>
<keyword evidence="7" id="KW-0472">Membrane</keyword>
<dbReference type="SUPFAM" id="SSF49899">
    <property type="entry name" value="Concanavalin A-like lectins/glucanases"/>
    <property type="match status" value="2"/>
</dbReference>
<evidence type="ECO:0000256" key="2">
    <source>
        <dbReference type="ARBA" id="ARBA00022737"/>
    </source>
</evidence>
<keyword evidence="7" id="KW-0812">Transmembrane</keyword>
<evidence type="ECO:0000256" key="5">
    <source>
        <dbReference type="PROSITE-ProRule" id="PRU01201"/>
    </source>
</evidence>
<proteinExistence type="predicted"/>
<dbReference type="Proteomes" id="UP000283210">
    <property type="component" value="Chromosome 12"/>
</dbReference>
<feature type="repeat" description="CSPG" evidence="5">
    <location>
        <begin position="553"/>
        <end position="648"/>
    </location>
</feature>
<evidence type="ECO:0000259" key="9">
    <source>
        <dbReference type="PROSITE" id="PS50025"/>
    </source>
</evidence>
<feature type="domain" description="Laminin G" evidence="9">
    <location>
        <begin position="202"/>
        <end position="382"/>
    </location>
</feature>
<dbReference type="InterPro" id="IPR001791">
    <property type="entry name" value="Laminin_G"/>
</dbReference>
<protein>
    <recommendedName>
        <fullName evidence="9">Laminin G domain-containing protein</fullName>
    </recommendedName>
</protein>
<keyword evidence="3" id="KW-0325">Glycoprotein</keyword>
<feature type="repeat" description="CSPG" evidence="5">
    <location>
        <begin position="1381"/>
        <end position="1471"/>
    </location>
</feature>
<keyword evidence="1 8" id="KW-0732">Signal</keyword>
<feature type="repeat" description="CSPG" evidence="5">
    <location>
        <begin position="1841"/>
        <end position="1930"/>
    </location>
</feature>
<feature type="repeat" description="CSPG" evidence="5">
    <location>
        <begin position="1139"/>
        <end position="1248"/>
    </location>
</feature>
<dbReference type="Pfam" id="PF02210">
    <property type="entry name" value="Laminin_G_2"/>
    <property type="match status" value="2"/>
</dbReference>
<feature type="region of interest" description="Disordered" evidence="6">
    <location>
        <begin position="2101"/>
        <end position="2201"/>
    </location>
</feature>
<dbReference type="CDD" id="cd00110">
    <property type="entry name" value="LamG"/>
    <property type="match status" value="2"/>
</dbReference>
<sequence length="2371" mass="263514">MGTFLADLFLLLLISTGHIYAVSFFGDGYIHLRTVEKSLQTVIHVRFRTSSQMGLLFLASGHKDFLLLELISGRLQVRLDLGSGERSLRSARGLHLSDLDWHTVQLNHTQHNIVLTVDQHSPSNLRMPGPDLELNVEGFLVGGTAGLNHSFLGISNGFRGCMDKVLFNDHDLLFNLQPYSEYKSIHEVSMGCSPQFSATEEDPIGFSSSKAFISLPPWEVLQEGVFECDLHPSAKAESGVVLYSSGYEGGFVAIEIRQGHLVTSVGNGKGSKTELHSLTNVHSNHTWYPIQLHLLPHSIQLKIDKELVKASLSQELKVIPLKGPLFLGGLNEKAVVEAKGSGMSSVASGGASFTGCLQNIKVNTKKTGLPQAMISKDVTVGCKQNQAPRVVTPKPTSPPELDLTTQTVSNKRRPNFLWLRKLELAESGRAPLEPKHMKVNLDFRKLGIHPSQLKFRIEELPVHGHLQMDVDQDGMLNKGQHKNITMGGEEKDQTFSMLDLWQGRVTYIHDGSEERNDSFTFSVFANNDREVPGFLKGNELYLFDISISPVNDPPVLSLPEGNIFTIIDKSKRQLTTDLLRVLDPDSSPEELLFSSMGNLNPEAGYLEHEGNPGRSINLFSLSDLEEGKISFVHTGALASRLALRVSDGQRVSNTVVLRVMAVELEHKLVNNTGIELNQGEACIITNHHLAVQVNVEDNTVDIWYDVTELPEYGEIQRLHSNGDWKSTTSFSQRLLDKERIRYLSTYNGLQAQNNITDHFKCKIVVNSQAKGDVVFPIVIHWIHLKVTRSKMEVNGVQAAVLTPDDLHVVSKGTKFSESELFFRLLTVPKKGQLFLNGKPMQRSSTFSQKNITDGLVKYALFNRLHDDTRDTFGFQVFSAHAASMMHDFRINIKAESSAITVVNKGLSTLEGASKTGDTEDLRYHDADTDFDDSWLVYTRRGIPMGELVLASDPNHKLYEFTQRDLEQKKVLFIHSGVSFGRFVLFVTDGKHYVSALLEVMAQDPYLQVENNTGLMLQRGGITALTSANLSVSSNLDIRDPQEVTFEVFVPPKRGVLCFNDGQKETIIGTDAISVFTQRDLMAGRLAYHHGGSLELSDGFEVTARARERVTEKRLERGMREVHLDIGVAIKIYLESHHRPPTVKRNHLVVVAEKQNVSINKEHLEVVHEDSRPAEIVFTIQSPPKLGVLRRLAPKEKLKIANEDRHHLHKVVREQPASSFTQEDLNQGLIIYHQQVAGGTNDSVLLEATNGVTKVGPIRLEIDIIPLLLPLQVSALTLDEGSSLPLSPSVIKVANHHFAGMNFLYQVIVPPRFGHLEHSRIPGMPITAFTQTEVEQEYIAYVHDGSETLTDNFTIVANQTESRKHSLPCTVHINVTPVNDETPVVATNRGLKVWMGSVTDVTVDDLSAEDSDTPPEGLEFVVTPPSNGYLALKSAPSRHILNFTQSHIQSRQLLFVHSGALLGGFHFQVNDGLNFAHRQIFSTTAYSLVLTLQSNQRMTVYPGSVTPISKQELQVVTNNVSDIRRNQSIVFAVTAPPKLGRLVQRMPDNSTRAIHTFTQSMVNERVILYDQNRPESVGWSATDSFSFTVSSPPAFLPTHSFTILISYQANEHHDHLHNKTRLLSNAGVVVAEGGRVTIDRSKLDASNLLGKVPVTHQKDHHVMYRVISLPRHGVLSIRGHNLSRTQPDFSQVTLNKFGITYVHDDSETTTWAQRRHGVTEMFNITVTPVNDHPPLIRSRAPSMKVVVGEKVVLGPDNLQVEDHDTPPEELHYFVISKPNNGYLTLGERPEPVSSFTQYDVNRGRLHFIQQGEPSTGVFYFNVTDGHHRPLYKLFSLEVVKPSVSIVNNTGLSLVQGRTAVILTTNQLAAQTNSQRQANISYTVTKHPRHGRIAIDDQEVTTFRHEDLQFGRVVYHMTDLSESEDSFQVLVSAFSPGVDYENVPNQTVNVTVRPLIYLREPVKVPSGIAVKLGKAMIDASELARISRANPVFEVLSPPKHGKLVKITYDPNRASEVLKSFTFRDVVQGRVAIEETLSDDENQFPSNGSMLTITQRRAPATPLNDSFVFLVKAGNVQPAKGELHFTIFPHHQMRHGPGGFTKADGRGHKHTTTIGQRHNKTTTRVGEEHTVQETIEEVLRPHILTDKAQNKTQRTRKPQNRQGKRTHTHGGRSGGVAEGAGDGHSTPPVAHPPPVPEIHGPVNPPDSELIHVEILPRPASDPLLIILPLLACLLLIVILVVLILVFRHRKEKQARQRLMHELAAVALPSEDSPYMGRPERSVAMPSVMVTPLGSASCPTSPRVSMSPRRSLAPGMTFWGPFESEFAGVDRNLRGCNRRERHTVTCGSAVPLSTAGFKSCPRSQSPTLKDNQYWV</sequence>
<feature type="compositionally biased region" description="Basic and acidic residues" evidence="6">
    <location>
        <begin position="2122"/>
        <end position="2146"/>
    </location>
</feature>
<reference evidence="10 11" key="2">
    <citation type="submission" date="2019-01" db="EMBL/GenBank/DDBJ databases">
        <title>A chromosome length genome reference of the Java medaka (oryzias javanicus).</title>
        <authorList>
            <person name="Herpin A."/>
            <person name="Takehana Y."/>
            <person name="Naruse K."/>
            <person name="Ansai S."/>
            <person name="Kawaguchi M."/>
        </authorList>
    </citation>
    <scope>NUCLEOTIDE SEQUENCE [LARGE SCALE GENOMIC DNA]</scope>
    <source>
        <strain evidence="10">RS831</strain>
        <tissue evidence="10">Whole body</tissue>
    </source>
</reference>
<dbReference type="InterPro" id="IPR051561">
    <property type="entry name" value="FRAS1_ECM"/>
</dbReference>
<dbReference type="Pfam" id="PF16184">
    <property type="entry name" value="Cadherin_3"/>
    <property type="match status" value="12"/>
</dbReference>
<name>A0A3S2PNG0_ORYJA</name>
<dbReference type="InterPro" id="IPR039005">
    <property type="entry name" value="CSPG_rpt"/>
</dbReference>
<feature type="repeat" description="CSPG" evidence="5">
    <location>
        <begin position="1005"/>
        <end position="1104"/>
    </location>
</feature>
<dbReference type="PROSITE" id="PS50025">
    <property type="entry name" value="LAM_G_DOMAIN"/>
    <property type="match status" value="2"/>
</dbReference>
<evidence type="ECO:0000256" key="6">
    <source>
        <dbReference type="SAM" id="MobiDB-lite"/>
    </source>
</evidence>
<dbReference type="PROSITE" id="PS51854">
    <property type="entry name" value="CSPG"/>
    <property type="match status" value="12"/>
</dbReference>
<feature type="repeat" description="CSPG" evidence="5">
    <location>
        <begin position="413"/>
        <end position="524"/>
    </location>
</feature>
<evidence type="ECO:0000256" key="7">
    <source>
        <dbReference type="SAM" id="Phobius"/>
    </source>
</evidence>
<feature type="repeat" description="CSPG" evidence="5">
    <location>
        <begin position="1266"/>
        <end position="1357"/>
    </location>
</feature>
<dbReference type="EMBL" id="CM012448">
    <property type="protein sequence ID" value="RVE65634.1"/>
    <property type="molecule type" value="Genomic_DNA"/>
</dbReference>
<accession>A0A3S2PNG0</accession>
<evidence type="ECO:0000313" key="11">
    <source>
        <dbReference type="Proteomes" id="UP000283210"/>
    </source>
</evidence>
<feature type="signal peptide" evidence="8">
    <location>
        <begin position="1"/>
        <end position="21"/>
    </location>
</feature>
<dbReference type="SMART" id="SM00282">
    <property type="entry name" value="LamG"/>
    <property type="match status" value="2"/>
</dbReference>
<feature type="repeat" description="CSPG" evidence="5">
    <location>
        <begin position="1618"/>
        <end position="1718"/>
    </location>
</feature>
<dbReference type="InterPro" id="IPR013320">
    <property type="entry name" value="ConA-like_dom_sf"/>
</dbReference>
<dbReference type="PANTHER" id="PTHR45739:SF12">
    <property type="entry name" value="CHONDROITIN SULFATE PROTEOGLYCAN 4-LIKE ISOFORM X2"/>
    <property type="match status" value="1"/>
</dbReference>
<feature type="repeat" description="CSPG" evidence="5">
    <location>
        <begin position="1488"/>
        <end position="1589"/>
    </location>
</feature>
<feature type="repeat" description="CSPG" evidence="5">
    <location>
        <begin position="665"/>
        <end position="764"/>
    </location>
</feature>
<evidence type="ECO:0000256" key="4">
    <source>
        <dbReference type="PROSITE-ProRule" id="PRU00122"/>
    </source>
</evidence>
<feature type="compositionally biased region" description="Gly residues" evidence="6">
    <location>
        <begin position="2168"/>
        <end position="2179"/>
    </location>
</feature>
<feature type="compositionally biased region" description="Basic residues" evidence="6">
    <location>
        <begin position="2150"/>
        <end position="2167"/>
    </location>
</feature>
<evidence type="ECO:0000256" key="8">
    <source>
        <dbReference type="SAM" id="SignalP"/>
    </source>
</evidence>
<comment type="caution">
    <text evidence="4">Lacks conserved residue(s) required for the propagation of feature annotation.</text>
</comment>
<gene>
    <name evidence="10" type="ORF">OJAV_G00118290</name>
</gene>
<feature type="repeat" description="CSPG" evidence="5">
    <location>
        <begin position="1731"/>
        <end position="1824"/>
    </location>
</feature>